<accession>A0ABD4A805</accession>
<name>A0ABD4A805_9BACI</name>
<proteinExistence type="predicted"/>
<evidence type="ECO:0000313" key="2">
    <source>
        <dbReference type="Proteomes" id="UP000032076"/>
    </source>
</evidence>
<gene>
    <name evidence="1" type="ORF">B4167_2464</name>
</gene>
<evidence type="ECO:0000313" key="1">
    <source>
        <dbReference type="EMBL" id="KIO73113.1"/>
    </source>
</evidence>
<dbReference type="Proteomes" id="UP000032076">
    <property type="component" value="Unassembled WGS sequence"/>
</dbReference>
<comment type="caution">
    <text evidence="1">The sequence shown here is derived from an EMBL/GenBank/DDBJ whole genome shotgun (WGS) entry which is preliminary data.</text>
</comment>
<evidence type="ECO:0008006" key="3">
    <source>
        <dbReference type="Google" id="ProtNLM"/>
    </source>
</evidence>
<protein>
    <recommendedName>
        <fullName evidence="3">Peptidyl-prolyl cis-trans isomerase</fullName>
    </recommendedName>
</protein>
<dbReference type="AlphaFoldDB" id="A0ABD4A805"/>
<organism evidence="1 2">
    <name type="scientific">Caldibacillus thermoamylovorans</name>
    <dbReference type="NCBI Taxonomy" id="35841"/>
    <lineage>
        <taxon>Bacteria</taxon>
        <taxon>Bacillati</taxon>
        <taxon>Bacillota</taxon>
        <taxon>Bacilli</taxon>
        <taxon>Bacillales</taxon>
        <taxon>Bacillaceae</taxon>
        <taxon>Caldibacillus</taxon>
    </lineage>
</organism>
<dbReference type="RefSeq" id="WP_043988478.1">
    <property type="nucleotide sequence ID" value="NZ_JAJCHI010000006.1"/>
</dbReference>
<reference evidence="1 2" key="1">
    <citation type="submission" date="2015-01" db="EMBL/GenBank/DDBJ databases">
        <title>Draft Genome Sequences of Four Bacillus thermoamylovorans Strains, Isolated From Food Products.</title>
        <authorList>
            <person name="Krawcyk A.O."/>
            <person name="Berendsen E.M."/>
            <person name="Eijlander R.T."/>
            <person name="de Jong A."/>
            <person name="Wells-Bennik M."/>
            <person name="Kuipers O.P."/>
        </authorList>
    </citation>
    <scope>NUCLEOTIDE SEQUENCE [LARGE SCALE GENOMIC DNA]</scope>
    <source>
        <strain evidence="1 2">B4167</strain>
    </source>
</reference>
<sequence>MKLFLSEGATALGQIIEIKGKVKFKITLDPGVWIFDDRRIDLDTYFAGKNRNESDIPYEEKLSHYWDREIREGSVSPPTLKTEKKYEKEKLLTGTFGIIFEPFLNNAEPLPEATKLVIETKSDKVTIPLNEAKDLIFKFSENGSPLKANGPVHILFKDGSNLDNPITDVLALIIE</sequence>
<dbReference type="EMBL" id="JXLU01000066">
    <property type="protein sequence ID" value="KIO73113.1"/>
    <property type="molecule type" value="Genomic_DNA"/>
</dbReference>